<protein>
    <submittedName>
        <fullName evidence="2">Uncharacterized protein</fullName>
    </submittedName>
</protein>
<evidence type="ECO:0000313" key="2">
    <source>
        <dbReference type="EMBL" id="SQI29210.1"/>
    </source>
</evidence>
<evidence type="ECO:0000313" key="3">
    <source>
        <dbReference type="Proteomes" id="UP000249091"/>
    </source>
</evidence>
<feature type="transmembrane region" description="Helical" evidence="1">
    <location>
        <begin position="52"/>
        <end position="71"/>
    </location>
</feature>
<dbReference type="EMBL" id="LS483468">
    <property type="protein sequence ID" value="SQI29210.1"/>
    <property type="molecule type" value="Genomic_DNA"/>
</dbReference>
<organism evidence="2 3">
    <name type="scientific">Rhodococcus coprophilus</name>
    <dbReference type="NCBI Taxonomy" id="38310"/>
    <lineage>
        <taxon>Bacteria</taxon>
        <taxon>Bacillati</taxon>
        <taxon>Actinomycetota</taxon>
        <taxon>Actinomycetes</taxon>
        <taxon>Mycobacteriales</taxon>
        <taxon>Nocardiaceae</taxon>
        <taxon>Rhodococcus</taxon>
    </lineage>
</organism>
<keyword evidence="1" id="KW-0472">Membrane</keyword>
<gene>
    <name evidence="2" type="ORF">NCTC10994_00860</name>
</gene>
<keyword evidence="1" id="KW-1133">Transmembrane helix</keyword>
<accession>A0A2X4U8Y6</accession>
<dbReference type="AlphaFoldDB" id="A0A2X4U8Y6"/>
<dbReference type="NCBIfam" id="NF047839">
    <property type="entry name" value="PspM_Rv2743c"/>
    <property type="match status" value="1"/>
</dbReference>
<name>A0A2X4U8Y6_9NOCA</name>
<dbReference type="STRING" id="1219011.GCA_001895045_00580"/>
<reference evidence="2 3" key="1">
    <citation type="submission" date="2018-06" db="EMBL/GenBank/DDBJ databases">
        <authorList>
            <consortium name="Pathogen Informatics"/>
            <person name="Doyle S."/>
        </authorList>
    </citation>
    <scope>NUCLEOTIDE SEQUENCE [LARGE SCALE GENOMIC DNA]</scope>
    <source>
        <strain evidence="2 3">NCTC10994</strain>
    </source>
</reference>
<dbReference type="InterPro" id="IPR057952">
    <property type="entry name" value="Rv2743c-like"/>
</dbReference>
<dbReference type="Pfam" id="PF25587">
    <property type="entry name" value="Rv2743c"/>
    <property type="match status" value="1"/>
</dbReference>
<feature type="transmembrane region" description="Helical" evidence="1">
    <location>
        <begin position="77"/>
        <end position="97"/>
    </location>
</feature>
<dbReference type="RefSeq" id="WP_072698530.1">
    <property type="nucleotide sequence ID" value="NZ_JAFBBL010000001.1"/>
</dbReference>
<sequence>MNELGSGRAGSISGPAAAALRDATGAAVDAARRWRDPAAKLRRKKRRARRRARLFGVAGGTWGIGTATLAAASAPDWTIVATGGVTAACVVPAVMAVRTFRRLDAVPLPPPGPGLRKLPPAGSVARAPMERLSADEQSLARLLGVLARSGAVAADDLEEIGDAARAASSALDAVVEDVVALEAASRGSAAAGAHLDTAITAAGQRLESGVDQFEELVAAAARLAAAPESSRSMALLEQHRAELITTSDKLESWALSWQEVARIERPYRDRS</sequence>
<evidence type="ECO:0000256" key="1">
    <source>
        <dbReference type="SAM" id="Phobius"/>
    </source>
</evidence>
<keyword evidence="1" id="KW-0812">Transmembrane</keyword>
<keyword evidence="3" id="KW-1185">Reference proteome</keyword>
<proteinExistence type="predicted"/>
<dbReference type="Proteomes" id="UP000249091">
    <property type="component" value="Chromosome 1"/>
</dbReference>
<dbReference type="KEGG" id="rcr:NCTC10994_00860"/>